<feature type="compositionally biased region" description="Pro residues" evidence="2">
    <location>
        <begin position="195"/>
        <end position="209"/>
    </location>
</feature>
<feature type="compositionally biased region" description="Gly residues" evidence="2">
    <location>
        <begin position="487"/>
        <end position="497"/>
    </location>
</feature>
<feature type="compositionally biased region" description="Basic and acidic residues" evidence="2">
    <location>
        <begin position="375"/>
        <end position="395"/>
    </location>
</feature>
<dbReference type="RefSeq" id="XP_002503645.1">
    <property type="nucleotide sequence ID" value="XM_002503599.1"/>
</dbReference>
<feature type="compositionally biased region" description="Acidic residues" evidence="2">
    <location>
        <begin position="522"/>
        <end position="532"/>
    </location>
</feature>
<evidence type="ECO:0000313" key="3">
    <source>
        <dbReference type="EMBL" id="ACO64903.1"/>
    </source>
</evidence>
<feature type="region of interest" description="Disordered" evidence="2">
    <location>
        <begin position="450"/>
        <end position="573"/>
    </location>
</feature>
<sequence length="664" mass="69520">MEALVRASFAGHVAAIRDLERREDDALRVKHSAELERLRERVCVAALGVRGADEVSAKVHALNHLVKIKMATGEYAAAWDARNAANKLREMERVDAENRHLDAPGATLATAQLLARHDQEARDLLAEQRVRAARLEREIQTEIERRGGPCGGDTNPAAAVGGATMGRWLDVRDARTEHQTRWTQRENARIAPGILPTPAPPPPPRPSAAPPASVAAAPAPPRAPPRRPSAVAAFLVAAGDATPFEASYAGVPTTLGAGASMALTLSAYARDAATFETESGVETFASASASASAADKTETGVEIPGPARTAEETPRPHSPRPHSPTRSVDREEYVFGRRRTWTRAPEAPENHRGTPRASKLPPRSSLPPSLVSYRADVDARTGNKAGTMKDPDHHPRAGRRPAVHVPPLDFREVLRDAEQRSRTHARVRDPATRAAAVRGYGEYVDGSAGRFASKEAGGKDARGGKGARRGFTTGHDEPARGSDLEGRVGGGVGGGTDGSRFLRAGEAEGDGCAPSEHSSDLSSDDVSSDDVSDGIGAGDAEVWSATPERLREALTDPGGRSGARGELRAAARRGGGPVLDVAVARVFRGAAAAEEAREAADGKENVEDGDGGGGGGGGGEGAKSAAAKGRAPTGLFFRERRGPRAHGASLPSNTAGHTATRVRT</sequence>
<feature type="region of interest" description="Disordered" evidence="2">
    <location>
        <begin position="595"/>
        <end position="664"/>
    </location>
</feature>
<accession>C1EAQ7</accession>
<evidence type="ECO:0000256" key="2">
    <source>
        <dbReference type="SAM" id="MobiDB-lite"/>
    </source>
</evidence>
<dbReference type="OrthoDB" id="10689901at2759"/>
<gene>
    <name evidence="3" type="ORF">MICPUN_60160</name>
</gene>
<feature type="compositionally biased region" description="Gly residues" evidence="2">
    <location>
        <begin position="611"/>
        <end position="621"/>
    </location>
</feature>
<feature type="region of interest" description="Disordered" evidence="2">
    <location>
        <begin position="190"/>
        <end position="227"/>
    </location>
</feature>
<feature type="compositionally biased region" description="Basic and acidic residues" evidence="2">
    <location>
        <begin position="452"/>
        <end position="463"/>
    </location>
</feature>
<feature type="region of interest" description="Disordered" evidence="2">
    <location>
        <begin position="286"/>
        <end position="402"/>
    </location>
</feature>
<dbReference type="InParanoid" id="C1EAQ7"/>
<feature type="compositionally biased region" description="Basic and acidic residues" evidence="2">
    <location>
        <begin position="474"/>
        <end position="486"/>
    </location>
</feature>
<organism evidence="3 4">
    <name type="scientific">Micromonas commoda (strain RCC299 / NOUM17 / CCMP2709)</name>
    <name type="common">Picoplanktonic green alga</name>
    <dbReference type="NCBI Taxonomy" id="296587"/>
    <lineage>
        <taxon>Eukaryota</taxon>
        <taxon>Viridiplantae</taxon>
        <taxon>Chlorophyta</taxon>
        <taxon>Mamiellophyceae</taxon>
        <taxon>Mamiellales</taxon>
        <taxon>Mamiellaceae</taxon>
        <taxon>Micromonas</taxon>
    </lineage>
</organism>
<dbReference type="GeneID" id="8245277"/>
<reference evidence="3 4" key="1">
    <citation type="journal article" date="2009" name="Science">
        <title>Green evolution and dynamic adaptations revealed by genomes of the marine picoeukaryotes Micromonas.</title>
        <authorList>
            <person name="Worden A.Z."/>
            <person name="Lee J.H."/>
            <person name="Mock T."/>
            <person name="Rouze P."/>
            <person name="Simmons M.P."/>
            <person name="Aerts A.L."/>
            <person name="Allen A.E."/>
            <person name="Cuvelier M.L."/>
            <person name="Derelle E."/>
            <person name="Everett M.V."/>
            <person name="Foulon E."/>
            <person name="Grimwood J."/>
            <person name="Gundlach H."/>
            <person name="Henrissat B."/>
            <person name="Napoli C."/>
            <person name="McDonald S.M."/>
            <person name="Parker M.S."/>
            <person name="Rombauts S."/>
            <person name="Salamov A."/>
            <person name="Von Dassow P."/>
            <person name="Badger J.H."/>
            <person name="Coutinho P.M."/>
            <person name="Demir E."/>
            <person name="Dubchak I."/>
            <person name="Gentemann C."/>
            <person name="Eikrem W."/>
            <person name="Gready J.E."/>
            <person name="John U."/>
            <person name="Lanier W."/>
            <person name="Lindquist E.A."/>
            <person name="Lucas S."/>
            <person name="Mayer K.F."/>
            <person name="Moreau H."/>
            <person name="Not F."/>
            <person name="Otillar R."/>
            <person name="Panaud O."/>
            <person name="Pangilinan J."/>
            <person name="Paulsen I."/>
            <person name="Piegu B."/>
            <person name="Poliakov A."/>
            <person name="Robbens S."/>
            <person name="Schmutz J."/>
            <person name="Toulza E."/>
            <person name="Wyss T."/>
            <person name="Zelensky A."/>
            <person name="Zhou K."/>
            <person name="Armbrust E.V."/>
            <person name="Bhattacharya D."/>
            <person name="Goodenough U.W."/>
            <person name="Van de Peer Y."/>
            <person name="Grigoriev I.V."/>
        </authorList>
    </citation>
    <scope>NUCLEOTIDE SEQUENCE [LARGE SCALE GENOMIC DNA]</scope>
    <source>
        <strain evidence="4">RCC299 / NOUM17</strain>
    </source>
</reference>
<name>C1EAQ7_MICCC</name>
<feature type="compositionally biased region" description="Pro residues" evidence="2">
    <location>
        <begin position="218"/>
        <end position="227"/>
    </location>
</feature>
<evidence type="ECO:0000256" key="1">
    <source>
        <dbReference type="SAM" id="Coils"/>
    </source>
</evidence>
<feature type="compositionally biased region" description="Low complexity" evidence="2">
    <location>
        <begin position="355"/>
        <end position="374"/>
    </location>
</feature>
<dbReference type="KEGG" id="mis:MICPUN_60160"/>
<dbReference type="AlphaFoldDB" id="C1EAQ7"/>
<feature type="compositionally biased region" description="Basic and acidic residues" evidence="2">
    <location>
        <begin position="595"/>
        <end position="606"/>
    </location>
</feature>
<dbReference type="Proteomes" id="UP000002009">
    <property type="component" value="Chromosome 7"/>
</dbReference>
<dbReference type="OMA" id="ERAINIC"/>
<feature type="coiled-coil region" evidence="1">
    <location>
        <begin position="118"/>
        <end position="145"/>
    </location>
</feature>
<proteinExistence type="predicted"/>
<protein>
    <submittedName>
        <fullName evidence="3">Uncharacterized protein</fullName>
    </submittedName>
</protein>
<keyword evidence="1" id="KW-0175">Coiled coil</keyword>
<keyword evidence="4" id="KW-1185">Reference proteome</keyword>
<dbReference type="EMBL" id="CP001328">
    <property type="protein sequence ID" value="ACO64903.1"/>
    <property type="molecule type" value="Genomic_DNA"/>
</dbReference>
<evidence type="ECO:0000313" key="4">
    <source>
        <dbReference type="Proteomes" id="UP000002009"/>
    </source>
</evidence>